<organism evidence="4 5">
    <name type="scientific">Nocardiopsis composta</name>
    <dbReference type="NCBI Taxonomy" id="157465"/>
    <lineage>
        <taxon>Bacteria</taxon>
        <taxon>Bacillati</taxon>
        <taxon>Actinomycetota</taxon>
        <taxon>Actinomycetes</taxon>
        <taxon>Streptosporangiales</taxon>
        <taxon>Nocardiopsidaceae</taxon>
        <taxon>Nocardiopsis</taxon>
    </lineage>
</organism>
<dbReference type="InterPro" id="IPR002192">
    <property type="entry name" value="PPDK_AMP/ATP-bd"/>
</dbReference>
<feature type="region of interest" description="Disordered" evidence="1">
    <location>
        <begin position="700"/>
        <end position="719"/>
    </location>
</feature>
<evidence type="ECO:0000259" key="3">
    <source>
        <dbReference type="Pfam" id="PF01326"/>
    </source>
</evidence>
<dbReference type="InterPro" id="IPR036637">
    <property type="entry name" value="Phosphohistidine_dom_sf"/>
</dbReference>
<dbReference type="GO" id="GO:0008986">
    <property type="term" value="F:pyruvate, water dikinase activity"/>
    <property type="evidence" value="ECO:0007669"/>
    <property type="project" value="UniProtKB-EC"/>
</dbReference>
<protein>
    <submittedName>
        <fullName evidence="4">Pyruvate,water dikinase</fullName>
        <ecNumber evidence="4">2.7.9.2</ecNumber>
    </submittedName>
</protein>
<dbReference type="RefSeq" id="WP_184399455.1">
    <property type="nucleotide sequence ID" value="NZ_BAAAJD010000068.1"/>
</dbReference>
<dbReference type="PANTHER" id="PTHR43615">
    <property type="entry name" value="PHOSPHOENOLPYRUVATE SYNTHASE-RELATED"/>
    <property type="match status" value="1"/>
</dbReference>
<dbReference type="InterPro" id="IPR008279">
    <property type="entry name" value="PEP-util_enz_mobile_dom"/>
</dbReference>
<keyword evidence="4" id="KW-0808">Transferase</keyword>
<dbReference type="Gene3D" id="3.30.1490.20">
    <property type="entry name" value="ATP-grasp fold, A domain"/>
    <property type="match status" value="2"/>
</dbReference>
<evidence type="ECO:0000259" key="2">
    <source>
        <dbReference type="Pfam" id="PF00391"/>
    </source>
</evidence>
<dbReference type="InterPro" id="IPR013815">
    <property type="entry name" value="ATP_grasp_subdomain_1"/>
</dbReference>
<comment type="caution">
    <text evidence="4">The sequence shown here is derived from an EMBL/GenBank/DDBJ whole genome shotgun (WGS) entry which is preliminary data.</text>
</comment>
<dbReference type="Proteomes" id="UP000572635">
    <property type="component" value="Unassembled WGS sequence"/>
</dbReference>
<dbReference type="Gene3D" id="3.50.30.10">
    <property type="entry name" value="Phosphohistidine domain"/>
    <property type="match status" value="1"/>
</dbReference>
<feature type="domain" description="Pyruvate phosphate dikinase AMP/ATP-binding" evidence="3">
    <location>
        <begin position="61"/>
        <end position="196"/>
    </location>
</feature>
<evidence type="ECO:0000313" key="5">
    <source>
        <dbReference type="Proteomes" id="UP000572635"/>
    </source>
</evidence>
<feature type="domain" description="PEP-utilising enzyme mobile" evidence="2">
    <location>
        <begin position="744"/>
        <end position="814"/>
    </location>
</feature>
<dbReference type="Pfam" id="PF01326">
    <property type="entry name" value="PPDK_N"/>
    <property type="match status" value="2"/>
</dbReference>
<evidence type="ECO:0000313" key="4">
    <source>
        <dbReference type="EMBL" id="MBB5436142.1"/>
    </source>
</evidence>
<dbReference type="SUPFAM" id="SSF56059">
    <property type="entry name" value="Glutathione synthetase ATP-binding domain-like"/>
    <property type="match status" value="1"/>
</dbReference>
<dbReference type="InterPro" id="IPR051549">
    <property type="entry name" value="PEP_Utilizing_Enz"/>
</dbReference>
<keyword evidence="4" id="KW-0418">Kinase</keyword>
<dbReference type="Pfam" id="PF00391">
    <property type="entry name" value="PEP-utilizers"/>
    <property type="match status" value="1"/>
</dbReference>
<proteinExistence type="predicted"/>
<dbReference type="AlphaFoldDB" id="A0A7W8QTB3"/>
<dbReference type="Gene3D" id="3.30.470.20">
    <property type="entry name" value="ATP-grasp fold, B domain"/>
    <property type="match status" value="2"/>
</dbReference>
<keyword evidence="4" id="KW-0670">Pyruvate</keyword>
<gene>
    <name evidence="4" type="ORF">HDA36_006290</name>
</gene>
<keyword evidence="5" id="KW-1185">Reference proteome</keyword>
<dbReference type="EMBL" id="JACHDB010000002">
    <property type="protein sequence ID" value="MBB5436142.1"/>
    <property type="molecule type" value="Genomic_DNA"/>
</dbReference>
<dbReference type="EC" id="2.7.9.2" evidence="4"/>
<accession>A0A7W8QTB3</accession>
<dbReference type="SUPFAM" id="SSF52009">
    <property type="entry name" value="Phosphohistidine domain"/>
    <property type="match status" value="1"/>
</dbReference>
<name>A0A7W8QTB3_9ACTN</name>
<evidence type="ECO:0000256" key="1">
    <source>
        <dbReference type="SAM" id="MobiDB-lite"/>
    </source>
</evidence>
<dbReference type="GO" id="GO:0005524">
    <property type="term" value="F:ATP binding"/>
    <property type="evidence" value="ECO:0007669"/>
    <property type="project" value="InterPro"/>
</dbReference>
<reference evidence="4 5" key="1">
    <citation type="submission" date="2020-08" db="EMBL/GenBank/DDBJ databases">
        <title>Sequencing the genomes of 1000 actinobacteria strains.</title>
        <authorList>
            <person name="Klenk H.-P."/>
        </authorList>
    </citation>
    <scope>NUCLEOTIDE SEQUENCE [LARGE SCALE GENOMIC DNA]</scope>
    <source>
        <strain evidence="4 5">DSM 44551</strain>
    </source>
</reference>
<sequence length="838" mass="88802">MTGTDVGGAPVVDLHEVRRDMGGLVGGKAANLGEMAAAGERVPPGFCVTTAAYAAGEVPAEAVAEAYARMGGGPVAVRSSATAEDLPDASFAGQQDTYLGVEGADAVVDAVRRCWASLDNERATAYREANEIDRAGVRMAVVVQRMVDAATAGVMFTADPITGSRARTVVDAVRGLGTAVVDGSTEPDHYVLDGDEGPGGAGGCLTAGQLKELGAAGRRLQGLFGAPQDAEWAYDADGLLWLLQSRPITTLFPLPPQGLPDSPRIYMEAGHLQGMLRPFTPMGMSMIQEVWGGWCAAVGVRIDPHEPGGLIADIGRRFYMDITPFVRSRPMRKRLAQSLAVYGPGVRSALDRVLRDPRFAPRPGLPFSARTALALGTTLLPGALAGVGWSLARPDAGRAKALAATEELRRLKGPGEGLSAGEYLDWVRGPAFDTMLGGALNDVLGPVFAGIVAGTAPAALLKGVATQEETDTVLGGMPHNVTTEMDLALWRMAVRAREHRDLFARTPPGELAERHRRGELPDIGLDAFLDAYGHRTAAEIDIGVPRWRDDPAPVFGSIANYLRLDDPDQAPDRRFERAAAAAEAKLAELGARAVRARPVRGRLAVFLMRRSRSLTGMREYAKFAWLIPYAEMRRQLMRAGEDLAAAGVLETAEDIMFLELGEARAAARDRADRRDLVAQRRRTHLRELRRRSVPGLLLSDGTDVEATEPPPAATEGGFTGMPAAPGRAEGRARVVVDPVGAHVEPGEILVAPTTDPGWTPLFMTAAGLVSDTGSPIAHGPTVAREYGIPAVICIRDATTRIRTGDLLRIDGTAGTVQVVEEPEAERPGAEPAAPAAAD</sequence>
<feature type="domain" description="Pyruvate phosphate dikinase AMP/ATP-binding" evidence="3">
    <location>
        <begin position="204"/>
        <end position="250"/>
    </location>
</feature>
<dbReference type="PANTHER" id="PTHR43615:SF1">
    <property type="entry name" value="PPDK_N DOMAIN-CONTAINING PROTEIN"/>
    <property type="match status" value="1"/>
</dbReference>